<dbReference type="OrthoDB" id="9815900at2"/>
<sequence>MKTQRGLSVTTNSPEAIECINHFHRQILSYGQSAADIINAAQLFPDNLLIQTYAAAFYLYAQENQATKIASGYLVEAEKQLRGSNLREKLTYHATSAWLKLDYEAALSLFTAVAKLFPRDTLAVKFAEWLFYCSGQAFQAKWFLALCEAVAKENQDEPHFLATHSFALELCGRRAEAKAMAEQAISMNPQTPWAHHTLAHVLLFDNAIEEGITSLSRFKASWDTLFSLLKSHNTWHLALFYLADRNEKESIKLFNGIFGTLPETCGEQIDAISLLWRMDIAGLPQHPLFHSLIPFLGVHPYEQYTGFNTAHFIYCLAKASETKQVNDSLKSIEKHINSLPVGVTQNLWREVNFPLCKAVAAFAQEDYQTSYRLLEPIIERCTQIGGSDAQDELFIQTYLISLLRTQQKNKAKQFFDHHLSHYKNTALADYWFL</sequence>
<evidence type="ECO:0000256" key="2">
    <source>
        <dbReference type="ARBA" id="ARBA00019992"/>
    </source>
</evidence>
<dbReference type="Proteomes" id="UP000054908">
    <property type="component" value="Unassembled WGS sequence"/>
</dbReference>
<name>A0A0W0WBC3_9GAMM</name>
<organism evidence="5 6">
    <name type="scientific">Legionella maceachernii</name>
    <dbReference type="NCBI Taxonomy" id="466"/>
    <lineage>
        <taxon>Bacteria</taxon>
        <taxon>Pseudomonadati</taxon>
        <taxon>Pseudomonadota</taxon>
        <taxon>Gammaproteobacteria</taxon>
        <taxon>Legionellales</taxon>
        <taxon>Legionellaceae</taxon>
        <taxon>Legionella</taxon>
    </lineage>
</organism>
<dbReference type="STRING" id="466.Lmac_0806"/>
<keyword evidence="4" id="KW-0802">TPR repeat</keyword>
<gene>
    <name evidence="5" type="ORF">Lmac_0806</name>
</gene>
<dbReference type="InterPro" id="IPR011990">
    <property type="entry name" value="TPR-like_helical_dom_sf"/>
</dbReference>
<evidence type="ECO:0000256" key="3">
    <source>
        <dbReference type="ARBA" id="ARBA00022737"/>
    </source>
</evidence>
<evidence type="ECO:0000256" key="1">
    <source>
        <dbReference type="ARBA" id="ARBA00005857"/>
    </source>
</evidence>
<evidence type="ECO:0000313" key="5">
    <source>
        <dbReference type="EMBL" id="KTD29631.1"/>
    </source>
</evidence>
<comment type="similarity">
    <text evidence="1">Belongs to the TTC38 family.</text>
</comment>
<keyword evidence="6" id="KW-1185">Reference proteome</keyword>
<dbReference type="Gene3D" id="1.25.40.10">
    <property type="entry name" value="Tetratricopeptide repeat domain"/>
    <property type="match status" value="1"/>
</dbReference>
<dbReference type="RefSeq" id="WP_058451623.1">
    <property type="nucleotide sequence ID" value="NZ_CAAAIB010000015.1"/>
</dbReference>
<dbReference type="PANTHER" id="PTHR16263:SF4">
    <property type="entry name" value="TETRATRICOPEPTIDE REPEAT PROTEIN 38"/>
    <property type="match status" value="1"/>
</dbReference>
<dbReference type="InterPro" id="IPR033891">
    <property type="entry name" value="TTC38"/>
</dbReference>
<accession>A0A0W0WBC3</accession>
<proteinExistence type="inferred from homology"/>
<dbReference type="PATRIC" id="fig|466.6.peg.862"/>
<dbReference type="EMBL" id="LNYL01000022">
    <property type="protein sequence ID" value="KTD29631.1"/>
    <property type="molecule type" value="Genomic_DNA"/>
</dbReference>
<evidence type="ECO:0000256" key="4">
    <source>
        <dbReference type="ARBA" id="ARBA00022803"/>
    </source>
</evidence>
<dbReference type="SUPFAM" id="SSF48452">
    <property type="entry name" value="TPR-like"/>
    <property type="match status" value="1"/>
</dbReference>
<keyword evidence="3" id="KW-0677">Repeat</keyword>
<protein>
    <recommendedName>
        <fullName evidence="2">Tetratricopeptide repeat protein 38</fullName>
    </recommendedName>
</protein>
<evidence type="ECO:0000313" key="6">
    <source>
        <dbReference type="Proteomes" id="UP000054908"/>
    </source>
</evidence>
<dbReference type="PANTHER" id="PTHR16263">
    <property type="entry name" value="TETRATRICOPEPTIDE REPEAT PROTEIN 38"/>
    <property type="match status" value="1"/>
</dbReference>
<dbReference type="AlphaFoldDB" id="A0A0W0WBC3"/>
<comment type="caution">
    <text evidence="5">The sequence shown here is derived from an EMBL/GenBank/DDBJ whole genome shotgun (WGS) entry which is preliminary data.</text>
</comment>
<reference evidence="5 6" key="1">
    <citation type="submission" date="2015-11" db="EMBL/GenBank/DDBJ databases">
        <title>Genomic analysis of 38 Legionella species identifies large and diverse effector repertoires.</title>
        <authorList>
            <person name="Burstein D."/>
            <person name="Amaro F."/>
            <person name="Zusman T."/>
            <person name="Lifshitz Z."/>
            <person name="Cohen O."/>
            <person name="Gilbert J.A."/>
            <person name="Pupko T."/>
            <person name="Shuman H.A."/>
            <person name="Segal G."/>
        </authorList>
    </citation>
    <scope>NUCLEOTIDE SEQUENCE [LARGE SCALE GENOMIC DNA]</scope>
    <source>
        <strain evidence="5 6">PX-1-G2-E2</strain>
    </source>
</reference>